<sequence>MSSNLEIGKKPEELVAPTPQNTPLANAPLTREALSRPTVGTIGEEGEEDATSAALIGNPALAAMVQGRLGSLLGRSSGYIESLPDHIKRRIEGLKGVQVEHSKVEAAFQKEILELEKKYAEKYRPLYERRAEIVQGKAEPTAEEVTTGEEVDDDLDEEDEEEEGEDGKPKEKVSLATAQPPADAEKGIPEFWLTALKNHTSISDLITEADEAALRHLLDIRMTYLSDTAGFKLEFVFDESKNEFFAEPILTKTYYYQDEVGFSGDLVYDHAEGCTISWKDGKDLTHKVETKKQRNKNTNQTRTVKRTVPVESFFNFFSPPKPPADEDEFEDDADLEELDSRLELDYQIGEDLKDRIIPHAIDYFTGKALLQEGLDDFDDEDFDDEDDEDDDDDEEDGPKRYGVSAGSNMAGSQEPQECKQQ</sequence>
<protein>
    <submittedName>
        <fullName evidence="4">Histone chaperone</fullName>
    </submittedName>
</protein>
<proteinExistence type="inferred from homology"/>
<evidence type="ECO:0000256" key="1">
    <source>
        <dbReference type="ARBA" id="ARBA00009947"/>
    </source>
</evidence>
<gene>
    <name evidence="4" type="primary">NAP1</name>
    <name evidence="4" type="ORF">OC846_002445</name>
</gene>
<comment type="caution">
    <text evidence="4">The sequence shown here is derived from an EMBL/GenBank/DDBJ whole genome shotgun (WGS) entry which is preliminary data.</text>
</comment>
<dbReference type="FunFam" id="1.20.5.1500:FF:000001">
    <property type="entry name" value="Nucleosome assembly protein 1-like 1"/>
    <property type="match status" value="1"/>
</dbReference>
<evidence type="ECO:0000313" key="5">
    <source>
        <dbReference type="Proteomes" id="UP001176517"/>
    </source>
</evidence>
<dbReference type="AlphaFoldDB" id="A0AAN6GRV6"/>
<comment type="similarity">
    <text evidence="1 2">Belongs to the nucleosome assembly protein (NAP) family.</text>
</comment>
<feature type="compositionally biased region" description="Acidic residues" evidence="3">
    <location>
        <begin position="375"/>
        <end position="396"/>
    </location>
</feature>
<evidence type="ECO:0000256" key="2">
    <source>
        <dbReference type="RuleBase" id="RU003876"/>
    </source>
</evidence>
<evidence type="ECO:0000256" key="3">
    <source>
        <dbReference type="SAM" id="MobiDB-lite"/>
    </source>
</evidence>
<dbReference type="InterPro" id="IPR002164">
    <property type="entry name" value="NAP_family"/>
</dbReference>
<name>A0AAN6GRV6_9BASI</name>
<evidence type="ECO:0000313" key="4">
    <source>
        <dbReference type="EMBL" id="KAK0553604.1"/>
    </source>
</evidence>
<dbReference type="Pfam" id="PF00956">
    <property type="entry name" value="NAP"/>
    <property type="match status" value="1"/>
</dbReference>
<keyword evidence="5" id="KW-1185">Reference proteome</keyword>
<dbReference type="EMBL" id="JAPDMZ010000048">
    <property type="protein sequence ID" value="KAK0553604.1"/>
    <property type="molecule type" value="Genomic_DNA"/>
</dbReference>
<dbReference type="SUPFAM" id="SSF143113">
    <property type="entry name" value="NAP-like"/>
    <property type="match status" value="1"/>
</dbReference>
<feature type="compositionally biased region" description="Acidic residues" evidence="3">
    <location>
        <begin position="146"/>
        <end position="165"/>
    </location>
</feature>
<feature type="region of interest" description="Disordered" evidence="3">
    <location>
        <begin position="134"/>
        <end position="182"/>
    </location>
</feature>
<dbReference type="InterPro" id="IPR037231">
    <property type="entry name" value="NAP-like_sf"/>
</dbReference>
<organism evidence="4 5">
    <name type="scientific">Tilletia horrida</name>
    <dbReference type="NCBI Taxonomy" id="155126"/>
    <lineage>
        <taxon>Eukaryota</taxon>
        <taxon>Fungi</taxon>
        <taxon>Dikarya</taxon>
        <taxon>Basidiomycota</taxon>
        <taxon>Ustilaginomycotina</taxon>
        <taxon>Exobasidiomycetes</taxon>
        <taxon>Tilletiales</taxon>
        <taxon>Tilletiaceae</taxon>
        <taxon>Tilletia</taxon>
    </lineage>
</organism>
<reference evidence="4" key="1">
    <citation type="journal article" date="2023" name="PhytoFront">
        <title>Draft Genome Resources of Seven Strains of Tilletia horrida, Causal Agent of Kernel Smut of Rice.</title>
        <authorList>
            <person name="Khanal S."/>
            <person name="Antony Babu S."/>
            <person name="Zhou X.G."/>
        </authorList>
    </citation>
    <scope>NUCLEOTIDE SEQUENCE</scope>
    <source>
        <strain evidence="4">TX6</strain>
    </source>
</reference>
<dbReference type="FunFam" id="3.30.1120.90:FF:000003">
    <property type="entry name" value="Nucleosome assembly protein"/>
    <property type="match status" value="1"/>
</dbReference>
<dbReference type="GO" id="GO:0006334">
    <property type="term" value="P:nucleosome assembly"/>
    <property type="evidence" value="ECO:0007669"/>
    <property type="project" value="InterPro"/>
</dbReference>
<dbReference type="Gene3D" id="3.30.1120.90">
    <property type="entry name" value="Nucleosome assembly protein"/>
    <property type="match status" value="1"/>
</dbReference>
<dbReference type="Gene3D" id="1.20.5.1500">
    <property type="match status" value="1"/>
</dbReference>
<accession>A0AAN6GRV6</accession>
<feature type="region of interest" description="Disordered" evidence="3">
    <location>
        <begin position="1"/>
        <end position="51"/>
    </location>
</feature>
<dbReference type="Proteomes" id="UP001176517">
    <property type="component" value="Unassembled WGS sequence"/>
</dbReference>
<dbReference type="PANTHER" id="PTHR11875">
    <property type="entry name" value="TESTIS-SPECIFIC Y-ENCODED PROTEIN"/>
    <property type="match status" value="1"/>
</dbReference>
<feature type="compositionally biased region" description="Polar residues" evidence="3">
    <location>
        <begin position="405"/>
        <end position="415"/>
    </location>
</feature>
<dbReference type="GO" id="GO:0005634">
    <property type="term" value="C:nucleus"/>
    <property type="evidence" value="ECO:0007669"/>
    <property type="project" value="InterPro"/>
</dbReference>
<feature type="region of interest" description="Disordered" evidence="3">
    <location>
        <begin position="375"/>
        <end position="421"/>
    </location>
</feature>